<dbReference type="SUPFAM" id="SSF143800">
    <property type="entry name" value="L28p-like"/>
    <property type="match status" value="1"/>
</dbReference>
<dbReference type="InterPro" id="IPR042105">
    <property type="entry name" value="Ribosomal_bL31_sf"/>
</dbReference>
<comment type="subunit">
    <text evidence="8">Part of the 50S ribosomal subunit.</text>
</comment>
<dbReference type="NCBIfam" id="TIGR00105">
    <property type="entry name" value="L31"/>
    <property type="match status" value="1"/>
</dbReference>
<dbReference type="GO" id="GO:0019843">
    <property type="term" value="F:rRNA binding"/>
    <property type="evidence" value="ECO:0007669"/>
    <property type="project" value="UniProtKB-KW"/>
</dbReference>
<dbReference type="RefSeq" id="WP_032117239.1">
    <property type="nucleotide sequence ID" value="NZ_CABIXQ010000010.1"/>
</dbReference>
<dbReference type="GO" id="GO:0006412">
    <property type="term" value="P:translation"/>
    <property type="evidence" value="ECO:0007669"/>
    <property type="project" value="UniProtKB-UniRule"/>
</dbReference>
<dbReference type="PANTHER" id="PTHR33280:SF1">
    <property type="entry name" value="LARGE RIBOSOMAL SUBUNIT PROTEIN BL31C"/>
    <property type="match status" value="1"/>
</dbReference>
<protein>
    <recommendedName>
        <fullName evidence="7 8">Large ribosomal subunit protein bL31</fullName>
    </recommendedName>
</protein>
<dbReference type="Gene3D" id="4.10.830.30">
    <property type="entry name" value="Ribosomal protein L31"/>
    <property type="match status" value="1"/>
</dbReference>
<dbReference type="InterPro" id="IPR034704">
    <property type="entry name" value="Ribosomal_bL28/bL31-like_sf"/>
</dbReference>
<evidence type="ECO:0000256" key="3">
    <source>
        <dbReference type="ARBA" id="ARBA00022833"/>
    </source>
</evidence>
<dbReference type="PRINTS" id="PR01249">
    <property type="entry name" value="RIBOSOMALL31"/>
</dbReference>
<evidence type="ECO:0000256" key="6">
    <source>
        <dbReference type="ARBA" id="ARBA00023274"/>
    </source>
</evidence>
<evidence type="ECO:0000256" key="4">
    <source>
        <dbReference type="ARBA" id="ARBA00022884"/>
    </source>
</evidence>
<dbReference type="AlphaFoldDB" id="A0A174FSC2"/>
<dbReference type="GO" id="GO:0003735">
    <property type="term" value="F:structural constituent of ribosome"/>
    <property type="evidence" value="ECO:0007669"/>
    <property type="project" value="InterPro"/>
</dbReference>
<comment type="cofactor">
    <cofactor evidence="8">
        <name>Zn(2+)</name>
        <dbReference type="ChEBI" id="CHEBI:29105"/>
    </cofactor>
    <text evidence="8">Binds 1 zinc ion per subunit.</text>
</comment>
<name>A0A174FSC2_9CLOT</name>
<evidence type="ECO:0000256" key="7">
    <source>
        <dbReference type="ARBA" id="ARBA00035687"/>
    </source>
</evidence>
<evidence type="ECO:0000256" key="5">
    <source>
        <dbReference type="ARBA" id="ARBA00022980"/>
    </source>
</evidence>
<keyword evidence="2 8" id="KW-0699">rRNA-binding</keyword>
<evidence type="ECO:0000256" key="8">
    <source>
        <dbReference type="HAMAP-Rule" id="MF_00501"/>
    </source>
</evidence>
<evidence type="ECO:0000256" key="1">
    <source>
        <dbReference type="ARBA" id="ARBA00009296"/>
    </source>
</evidence>
<feature type="binding site" evidence="8">
    <location>
        <position position="19"/>
    </location>
    <ligand>
        <name>Zn(2+)</name>
        <dbReference type="ChEBI" id="CHEBI:29105"/>
    </ligand>
</feature>
<dbReference type="InterPro" id="IPR027491">
    <property type="entry name" value="Ribosomal_bL31_A"/>
</dbReference>
<dbReference type="NCBIfam" id="NF001809">
    <property type="entry name" value="PRK00528.1"/>
    <property type="match status" value="1"/>
</dbReference>
<dbReference type="Pfam" id="PF01197">
    <property type="entry name" value="Ribosomal_L31"/>
    <property type="match status" value="1"/>
</dbReference>
<accession>A0A174FSC2</accession>
<keyword evidence="5 8" id="KW-0689">Ribosomal protein</keyword>
<dbReference type="OrthoDB" id="9803251at2"/>
<comment type="similarity">
    <text evidence="1 8">Belongs to the bacterial ribosomal protein bL31 family. Type A subfamily.</text>
</comment>
<dbReference type="Proteomes" id="UP000095594">
    <property type="component" value="Unassembled WGS sequence"/>
</dbReference>
<evidence type="ECO:0000313" key="9">
    <source>
        <dbReference type="EMBL" id="CUO52601.1"/>
    </source>
</evidence>
<keyword evidence="6 8" id="KW-0687">Ribonucleoprotein</keyword>
<feature type="binding site" evidence="8">
    <location>
        <position position="40"/>
    </location>
    <ligand>
        <name>Zn(2+)</name>
        <dbReference type="ChEBI" id="CHEBI:29105"/>
    </ligand>
</feature>
<dbReference type="HAMAP" id="MF_00501">
    <property type="entry name" value="Ribosomal_bL31_1"/>
    <property type="match status" value="1"/>
</dbReference>
<sequence length="68" mass="7608">MREGIHPNYHHDAVVKCACGNTFTTGSVKEELKVDICAKCHPFFTGKQKIVDIGGRVDKFNKKFGLNK</sequence>
<dbReference type="NCBIfam" id="NF000612">
    <property type="entry name" value="PRK00019.1"/>
    <property type="match status" value="1"/>
</dbReference>
<comment type="function">
    <text evidence="8">Binds the 23S rRNA.</text>
</comment>
<dbReference type="InterPro" id="IPR002150">
    <property type="entry name" value="Ribosomal_bL31"/>
</dbReference>
<feature type="binding site" evidence="8">
    <location>
        <position position="37"/>
    </location>
    <ligand>
        <name>Zn(2+)</name>
        <dbReference type="ChEBI" id="CHEBI:29105"/>
    </ligand>
</feature>
<dbReference type="PROSITE" id="PS01143">
    <property type="entry name" value="RIBOSOMAL_L31"/>
    <property type="match status" value="1"/>
</dbReference>
<keyword evidence="8" id="KW-0479">Metal-binding</keyword>
<dbReference type="GO" id="GO:0005840">
    <property type="term" value="C:ribosome"/>
    <property type="evidence" value="ECO:0007669"/>
    <property type="project" value="UniProtKB-KW"/>
</dbReference>
<feature type="binding site" evidence="8">
    <location>
        <position position="17"/>
    </location>
    <ligand>
        <name>Zn(2+)</name>
        <dbReference type="ChEBI" id="CHEBI:29105"/>
    </ligand>
</feature>
<dbReference type="GO" id="GO:1990904">
    <property type="term" value="C:ribonucleoprotein complex"/>
    <property type="evidence" value="ECO:0007669"/>
    <property type="project" value="UniProtKB-KW"/>
</dbReference>
<dbReference type="EMBL" id="CYZX01000010">
    <property type="protein sequence ID" value="CUO52601.1"/>
    <property type="molecule type" value="Genomic_DNA"/>
</dbReference>
<dbReference type="GO" id="GO:0046872">
    <property type="term" value="F:metal ion binding"/>
    <property type="evidence" value="ECO:0007669"/>
    <property type="project" value="UniProtKB-KW"/>
</dbReference>
<keyword evidence="4 8" id="KW-0694">RNA-binding</keyword>
<proteinExistence type="inferred from homology"/>
<evidence type="ECO:0000256" key="2">
    <source>
        <dbReference type="ARBA" id="ARBA00022730"/>
    </source>
</evidence>
<reference evidence="9 10" key="1">
    <citation type="submission" date="2015-09" db="EMBL/GenBank/DDBJ databases">
        <authorList>
            <consortium name="Pathogen Informatics"/>
        </authorList>
    </citation>
    <scope>NUCLEOTIDE SEQUENCE [LARGE SCALE GENOMIC DNA]</scope>
    <source>
        <strain evidence="9 10">2789STDY5834856</strain>
    </source>
</reference>
<gene>
    <name evidence="8 9" type="primary">rpmE</name>
    <name evidence="9" type="ORF">ERS852471_01728</name>
</gene>
<evidence type="ECO:0000313" key="10">
    <source>
        <dbReference type="Proteomes" id="UP000095594"/>
    </source>
</evidence>
<organism evidence="9 10">
    <name type="scientific">Clostridium disporicum</name>
    <dbReference type="NCBI Taxonomy" id="84024"/>
    <lineage>
        <taxon>Bacteria</taxon>
        <taxon>Bacillati</taxon>
        <taxon>Bacillota</taxon>
        <taxon>Clostridia</taxon>
        <taxon>Eubacteriales</taxon>
        <taxon>Clostridiaceae</taxon>
        <taxon>Clostridium</taxon>
    </lineage>
</organism>
<dbReference type="PANTHER" id="PTHR33280">
    <property type="entry name" value="50S RIBOSOMAL PROTEIN L31, CHLOROPLASTIC"/>
    <property type="match status" value="1"/>
</dbReference>
<keyword evidence="3 8" id="KW-0862">Zinc</keyword>